<reference evidence="1 2" key="1">
    <citation type="submission" date="2019-11" db="EMBL/GenBank/DDBJ databases">
        <authorList>
            <person name="Im W.T."/>
        </authorList>
    </citation>
    <scope>NUCLEOTIDE SEQUENCE [LARGE SCALE GENOMIC DNA]</scope>
    <source>
        <strain evidence="1 2">SB-02</strain>
    </source>
</reference>
<name>A0A6I6G984_9BACT</name>
<proteinExistence type="predicted"/>
<accession>A0A6I6G984</accession>
<evidence type="ECO:0000313" key="2">
    <source>
        <dbReference type="Proteomes" id="UP000426027"/>
    </source>
</evidence>
<protein>
    <submittedName>
        <fullName evidence="1">Uncharacterized protein</fullName>
    </submittedName>
</protein>
<dbReference type="AlphaFoldDB" id="A0A6I6G984"/>
<evidence type="ECO:0000313" key="1">
    <source>
        <dbReference type="EMBL" id="QGW28914.1"/>
    </source>
</evidence>
<gene>
    <name evidence="1" type="ORF">GLV81_13125</name>
</gene>
<keyword evidence="2" id="KW-1185">Reference proteome</keyword>
<organism evidence="1 2">
    <name type="scientific">Phnomibacter ginsenosidimutans</name>
    <dbReference type="NCBI Taxonomy" id="2676868"/>
    <lineage>
        <taxon>Bacteria</taxon>
        <taxon>Pseudomonadati</taxon>
        <taxon>Bacteroidota</taxon>
        <taxon>Chitinophagia</taxon>
        <taxon>Chitinophagales</taxon>
        <taxon>Chitinophagaceae</taxon>
        <taxon>Phnomibacter</taxon>
    </lineage>
</organism>
<dbReference type="EMBL" id="CP046566">
    <property type="protein sequence ID" value="QGW28914.1"/>
    <property type="molecule type" value="Genomic_DNA"/>
</dbReference>
<dbReference type="Proteomes" id="UP000426027">
    <property type="component" value="Chromosome"/>
</dbReference>
<sequence length="231" mass="27252">MTYDQLPIVERIFNLTEMNAFHKKYNLNFNYPEYPDYLYFIVYIDGHKPTILFFRSGTENRIGWICPKGMNAAEGLSLLPSHDYHSMLLFASFYLSESADKFYTILRKSSELYQGTYYDYVFAPTYGFMAFAEQFSELYRIFTGAKKADADQVVVDWNLNRYDTRATIRNTADENGVLFRDVIQNRFFDGAHYVFRPNYKAAHQLLALLHEYRLLKPSILSDTKSRYFWAS</sequence>
<dbReference type="KEGG" id="fls:GLV81_13125"/>
<dbReference type="RefSeq" id="WP_157479267.1">
    <property type="nucleotide sequence ID" value="NZ_CP046566.1"/>
</dbReference>